<gene>
    <name evidence="2" type="ORF">HPB48_020685</name>
</gene>
<organism evidence="2 3">
    <name type="scientific">Haemaphysalis longicornis</name>
    <name type="common">Bush tick</name>
    <dbReference type="NCBI Taxonomy" id="44386"/>
    <lineage>
        <taxon>Eukaryota</taxon>
        <taxon>Metazoa</taxon>
        <taxon>Ecdysozoa</taxon>
        <taxon>Arthropoda</taxon>
        <taxon>Chelicerata</taxon>
        <taxon>Arachnida</taxon>
        <taxon>Acari</taxon>
        <taxon>Parasitiformes</taxon>
        <taxon>Ixodida</taxon>
        <taxon>Ixodoidea</taxon>
        <taxon>Ixodidae</taxon>
        <taxon>Haemaphysalinae</taxon>
        <taxon>Haemaphysalis</taxon>
    </lineage>
</organism>
<dbReference type="VEuPathDB" id="VectorBase:HLOH_044283"/>
<dbReference type="AlphaFoldDB" id="A0A9J6G536"/>
<feature type="region of interest" description="Disordered" evidence="1">
    <location>
        <begin position="1"/>
        <end position="88"/>
    </location>
</feature>
<keyword evidence="3" id="KW-1185">Reference proteome</keyword>
<dbReference type="Proteomes" id="UP000821853">
    <property type="component" value="Chromosome 3"/>
</dbReference>
<accession>A0A9J6G536</accession>
<comment type="caution">
    <text evidence="2">The sequence shown here is derived from an EMBL/GenBank/DDBJ whole genome shotgun (WGS) entry which is preliminary data.</text>
</comment>
<protein>
    <submittedName>
        <fullName evidence="2">Uncharacterized protein</fullName>
    </submittedName>
</protein>
<sequence length="88" mass="9893">MPEVERMEGEEIFREEANSRGLKDIAGQEQGRAHRNASFGGQRITCGLERTPPHGSHSRRDEAPRRRIEAPAATEGPHTNYRQAEGRT</sequence>
<evidence type="ECO:0000256" key="1">
    <source>
        <dbReference type="SAM" id="MobiDB-lite"/>
    </source>
</evidence>
<reference evidence="2 3" key="1">
    <citation type="journal article" date="2020" name="Cell">
        <title>Large-Scale Comparative Analyses of Tick Genomes Elucidate Their Genetic Diversity and Vector Capacities.</title>
        <authorList>
            <consortium name="Tick Genome and Microbiome Consortium (TIGMIC)"/>
            <person name="Jia N."/>
            <person name="Wang J."/>
            <person name="Shi W."/>
            <person name="Du L."/>
            <person name="Sun Y."/>
            <person name="Zhan W."/>
            <person name="Jiang J.F."/>
            <person name="Wang Q."/>
            <person name="Zhang B."/>
            <person name="Ji P."/>
            <person name="Bell-Sakyi L."/>
            <person name="Cui X.M."/>
            <person name="Yuan T.T."/>
            <person name="Jiang B.G."/>
            <person name="Yang W.F."/>
            <person name="Lam T.T."/>
            <person name="Chang Q.C."/>
            <person name="Ding S.J."/>
            <person name="Wang X.J."/>
            <person name="Zhu J.G."/>
            <person name="Ruan X.D."/>
            <person name="Zhao L."/>
            <person name="Wei J.T."/>
            <person name="Ye R.Z."/>
            <person name="Que T.C."/>
            <person name="Du C.H."/>
            <person name="Zhou Y.H."/>
            <person name="Cheng J.X."/>
            <person name="Dai P.F."/>
            <person name="Guo W.B."/>
            <person name="Han X.H."/>
            <person name="Huang E.J."/>
            <person name="Li L.F."/>
            <person name="Wei W."/>
            <person name="Gao Y.C."/>
            <person name="Liu J.Z."/>
            <person name="Shao H.Z."/>
            <person name="Wang X."/>
            <person name="Wang C.C."/>
            <person name="Yang T.C."/>
            <person name="Huo Q.B."/>
            <person name="Li W."/>
            <person name="Chen H.Y."/>
            <person name="Chen S.E."/>
            <person name="Zhou L.G."/>
            <person name="Ni X.B."/>
            <person name="Tian J.H."/>
            <person name="Sheng Y."/>
            <person name="Liu T."/>
            <person name="Pan Y.S."/>
            <person name="Xia L.Y."/>
            <person name="Li J."/>
            <person name="Zhao F."/>
            <person name="Cao W.C."/>
        </authorList>
    </citation>
    <scope>NUCLEOTIDE SEQUENCE [LARGE SCALE GENOMIC DNA]</scope>
    <source>
        <strain evidence="2">HaeL-2018</strain>
    </source>
</reference>
<evidence type="ECO:0000313" key="2">
    <source>
        <dbReference type="EMBL" id="KAH9369572.1"/>
    </source>
</evidence>
<feature type="compositionally biased region" description="Basic and acidic residues" evidence="1">
    <location>
        <begin position="1"/>
        <end position="23"/>
    </location>
</feature>
<name>A0A9J6G536_HAELO</name>
<dbReference type="EMBL" id="JABSTR010000005">
    <property type="protein sequence ID" value="KAH9369572.1"/>
    <property type="molecule type" value="Genomic_DNA"/>
</dbReference>
<evidence type="ECO:0000313" key="3">
    <source>
        <dbReference type="Proteomes" id="UP000821853"/>
    </source>
</evidence>
<feature type="compositionally biased region" description="Basic and acidic residues" evidence="1">
    <location>
        <begin position="58"/>
        <end position="69"/>
    </location>
</feature>
<proteinExistence type="predicted"/>